<dbReference type="Proteomes" id="UP000736328">
    <property type="component" value="Unassembled WGS sequence"/>
</dbReference>
<dbReference type="EMBL" id="JACQXR010000027">
    <property type="protein sequence ID" value="MBI4726047.1"/>
    <property type="molecule type" value="Genomic_DNA"/>
</dbReference>
<comment type="caution">
    <text evidence="1">The sequence shown here is derived from an EMBL/GenBank/DDBJ whole genome shotgun (WGS) entry which is preliminary data.</text>
</comment>
<proteinExistence type="predicted"/>
<protein>
    <submittedName>
        <fullName evidence="1">DUF4160 domain-containing protein</fullName>
    </submittedName>
</protein>
<evidence type="ECO:0000313" key="1">
    <source>
        <dbReference type="EMBL" id="MBI4726047.1"/>
    </source>
</evidence>
<gene>
    <name evidence="1" type="ORF">HY768_02280</name>
</gene>
<dbReference type="AlphaFoldDB" id="A0A933MHH1"/>
<organism evidence="1 2">
    <name type="scientific">candidate division TA06 bacterium</name>
    <dbReference type="NCBI Taxonomy" id="2250710"/>
    <lineage>
        <taxon>Bacteria</taxon>
        <taxon>Bacteria division TA06</taxon>
    </lineage>
</organism>
<name>A0A933MHH1_UNCT6</name>
<reference evidence="1" key="1">
    <citation type="submission" date="2020-07" db="EMBL/GenBank/DDBJ databases">
        <title>Huge and variable diversity of episymbiotic CPR bacteria and DPANN archaea in groundwater ecosystems.</title>
        <authorList>
            <person name="He C.Y."/>
            <person name="Keren R."/>
            <person name="Whittaker M."/>
            <person name="Farag I.F."/>
            <person name="Doudna J."/>
            <person name="Cate J.H.D."/>
            <person name="Banfield J.F."/>
        </authorList>
    </citation>
    <scope>NUCLEOTIDE SEQUENCE</scope>
    <source>
        <strain evidence="1">NC_groundwater_1520_Pr4_B-0.1um_53_5</strain>
    </source>
</reference>
<evidence type="ECO:0000313" key="2">
    <source>
        <dbReference type="Proteomes" id="UP000736328"/>
    </source>
</evidence>
<accession>A0A933MHH1</accession>
<dbReference type="Pfam" id="PF13711">
    <property type="entry name" value="DUF4160"/>
    <property type="match status" value="1"/>
</dbReference>
<dbReference type="InterPro" id="IPR025427">
    <property type="entry name" value="DUF4160"/>
</dbReference>
<sequence>MVSLAVNHGLNQRKLKDIQNIVEKHRDEITKAWQKHFIER</sequence>